<keyword evidence="3" id="KW-0479">Metal-binding</keyword>
<evidence type="ECO:0000256" key="2">
    <source>
        <dbReference type="ARBA" id="ARBA00022448"/>
    </source>
</evidence>
<keyword evidence="2" id="KW-0813">Transport</keyword>
<dbReference type="SUPFAM" id="SSF54862">
    <property type="entry name" value="4Fe-4S ferredoxins"/>
    <property type="match status" value="1"/>
</dbReference>
<evidence type="ECO:0000256" key="6">
    <source>
        <dbReference type="ARBA" id="ARBA00023014"/>
    </source>
</evidence>
<keyword evidence="7" id="KW-0003">3Fe-4S</keyword>
<dbReference type="InterPro" id="IPR051269">
    <property type="entry name" value="Fe-S_cluster_ET"/>
</dbReference>
<reference evidence="9" key="1">
    <citation type="journal article" date="2019" name="Int. J. Syst. Evol. Microbiol.">
        <title>The Global Catalogue of Microorganisms (GCM) 10K type strain sequencing project: providing services to taxonomists for standard genome sequencing and annotation.</title>
        <authorList>
            <consortium name="The Broad Institute Genomics Platform"/>
            <consortium name="The Broad Institute Genome Sequencing Center for Infectious Disease"/>
            <person name="Wu L."/>
            <person name="Ma J."/>
        </authorList>
    </citation>
    <scope>NUCLEOTIDE SEQUENCE [LARGE SCALE GENOMIC DNA]</scope>
    <source>
        <strain evidence="9">JCM 18303</strain>
    </source>
</reference>
<evidence type="ECO:0000313" key="9">
    <source>
        <dbReference type="Proteomes" id="UP001428817"/>
    </source>
</evidence>
<keyword evidence="9" id="KW-1185">Reference proteome</keyword>
<evidence type="ECO:0000256" key="5">
    <source>
        <dbReference type="ARBA" id="ARBA00023004"/>
    </source>
</evidence>
<evidence type="ECO:0008006" key="10">
    <source>
        <dbReference type="Google" id="ProtNLM"/>
    </source>
</evidence>
<proteinExistence type="predicted"/>
<keyword evidence="4" id="KW-0249">Electron transport</keyword>
<accession>A0ABP9QP38</accession>
<dbReference type="EMBL" id="BAABJP010000030">
    <property type="protein sequence ID" value="GAA5164808.1"/>
    <property type="molecule type" value="Genomic_DNA"/>
</dbReference>
<comment type="cofactor">
    <cofactor evidence="1">
        <name>[3Fe-4S] cluster</name>
        <dbReference type="ChEBI" id="CHEBI:21137"/>
    </cofactor>
</comment>
<gene>
    <name evidence="8" type="ORF">GCM10023321_53930</name>
</gene>
<evidence type="ECO:0000256" key="7">
    <source>
        <dbReference type="ARBA" id="ARBA00023291"/>
    </source>
</evidence>
<keyword evidence="6" id="KW-0411">Iron-sulfur</keyword>
<protein>
    <recommendedName>
        <fullName evidence="10">Ferredoxin</fullName>
    </recommendedName>
</protein>
<dbReference type="Gene3D" id="3.30.70.20">
    <property type="match status" value="1"/>
</dbReference>
<dbReference type="RefSeq" id="WP_185063085.1">
    <property type="nucleotide sequence ID" value="NZ_BAABJP010000030.1"/>
</dbReference>
<sequence length="63" mass="6962">MEIIADRRTCEGLGMCEAMAHEFFEVGEDGLVQVLEEFPTDEHRDLVDAAVQACPVAALRLRG</sequence>
<keyword evidence="5" id="KW-0408">Iron</keyword>
<evidence type="ECO:0000256" key="4">
    <source>
        <dbReference type="ARBA" id="ARBA00022982"/>
    </source>
</evidence>
<organism evidence="8 9">
    <name type="scientific">Pseudonocardia eucalypti</name>
    <dbReference type="NCBI Taxonomy" id="648755"/>
    <lineage>
        <taxon>Bacteria</taxon>
        <taxon>Bacillati</taxon>
        <taxon>Actinomycetota</taxon>
        <taxon>Actinomycetes</taxon>
        <taxon>Pseudonocardiales</taxon>
        <taxon>Pseudonocardiaceae</taxon>
        <taxon>Pseudonocardia</taxon>
    </lineage>
</organism>
<comment type="caution">
    <text evidence="8">The sequence shown here is derived from an EMBL/GenBank/DDBJ whole genome shotgun (WGS) entry which is preliminary data.</text>
</comment>
<name>A0ABP9QP38_9PSEU</name>
<dbReference type="PANTHER" id="PTHR36923:SF3">
    <property type="entry name" value="FERREDOXIN"/>
    <property type="match status" value="1"/>
</dbReference>
<dbReference type="Proteomes" id="UP001428817">
    <property type="component" value="Unassembled WGS sequence"/>
</dbReference>
<dbReference type="PANTHER" id="PTHR36923">
    <property type="entry name" value="FERREDOXIN"/>
    <property type="match status" value="1"/>
</dbReference>
<evidence type="ECO:0000256" key="3">
    <source>
        <dbReference type="ARBA" id="ARBA00022723"/>
    </source>
</evidence>
<evidence type="ECO:0000313" key="8">
    <source>
        <dbReference type="EMBL" id="GAA5164808.1"/>
    </source>
</evidence>
<dbReference type="Pfam" id="PF13459">
    <property type="entry name" value="Fer4_15"/>
    <property type="match status" value="1"/>
</dbReference>
<evidence type="ECO:0000256" key="1">
    <source>
        <dbReference type="ARBA" id="ARBA00001927"/>
    </source>
</evidence>